<accession>A0ABR8MX39</accession>
<dbReference type="Gene3D" id="3.40.50.620">
    <property type="entry name" value="HUPs"/>
    <property type="match status" value="1"/>
</dbReference>
<evidence type="ECO:0000313" key="4">
    <source>
        <dbReference type="Proteomes" id="UP000609346"/>
    </source>
</evidence>
<protein>
    <submittedName>
        <fullName evidence="3">Universal stress protein</fullName>
    </submittedName>
</protein>
<comment type="similarity">
    <text evidence="1">Belongs to the universal stress protein A family.</text>
</comment>
<dbReference type="PRINTS" id="PR01438">
    <property type="entry name" value="UNVRSLSTRESS"/>
</dbReference>
<feature type="domain" description="UspA" evidence="2">
    <location>
        <begin position="1"/>
        <end position="139"/>
    </location>
</feature>
<dbReference type="PANTHER" id="PTHR46268">
    <property type="entry name" value="STRESS RESPONSE PROTEIN NHAX"/>
    <property type="match status" value="1"/>
</dbReference>
<sequence length="139" mass="14753">MYNRIVVPIDGSPQAWKALDHAIDLAHAHSSVRLTALHVDASVSLNEPVFGTELDHAVAAEDKQVIDSAIRKLTSAGVNFQAMHQSGSPSEVICQTATQEQADLIVMGSRGLGLVKEMLLGSVSHAVAQHAICPVLLVK</sequence>
<gene>
    <name evidence="3" type="ORF">H8B09_17405</name>
</gene>
<proteinExistence type="inferred from homology"/>
<dbReference type="Proteomes" id="UP000609346">
    <property type="component" value="Unassembled WGS sequence"/>
</dbReference>
<evidence type="ECO:0000259" key="2">
    <source>
        <dbReference type="Pfam" id="PF00582"/>
    </source>
</evidence>
<dbReference type="InterPro" id="IPR006016">
    <property type="entry name" value="UspA"/>
</dbReference>
<keyword evidence="4" id="KW-1185">Reference proteome</keyword>
<dbReference type="Pfam" id="PF00582">
    <property type="entry name" value="Usp"/>
    <property type="match status" value="1"/>
</dbReference>
<dbReference type="InterPro" id="IPR006015">
    <property type="entry name" value="Universal_stress_UspA"/>
</dbReference>
<comment type="caution">
    <text evidence="3">The sequence shown here is derived from an EMBL/GenBank/DDBJ whole genome shotgun (WGS) entry which is preliminary data.</text>
</comment>
<reference evidence="3 4" key="1">
    <citation type="submission" date="2020-09" db="EMBL/GenBank/DDBJ databases">
        <title>Paenibacillus sp. strain PR3 16S rRNA gene Genome sequencing and assembly.</title>
        <authorList>
            <person name="Kim J."/>
        </authorList>
    </citation>
    <scope>NUCLEOTIDE SEQUENCE [LARGE SCALE GENOMIC DNA]</scope>
    <source>
        <strain evidence="3 4">PR3</strain>
    </source>
</reference>
<evidence type="ECO:0000313" key="3">
    <source>
        <dbReference type="EMBL" id="MBD3920544.1"/>
    </source>
</evidence>
<dbReference type="RefSeq" id="WP_191204836.1">
    <property type="nucleotide sequence ID" value="NZ_JACXZA010000004.1"/>
</dbReference>
<dbReference type="EMBL" id="JACXZA010000004">
    <property type="protein sequence ID" value="MBD3920544.1"/>
    <property type="molecule type" value="Genomic_DNA"/>
</dbReference>
<organism evidence="3 4">
    <name type="scientific">Paenibacillus terricola</name>
    <dbReference type="NCBI Taxonomy" id="2763503"/>
    <lineage>
        <taxon>Bacteria</taxon>
        <taxon>Bacillati</taxon>
        <taxon>Bacillota</taxon>
        <taxon>Bacilli</taxon>
        <taxon>Bacillales</taxon>
        <taxon>Paenibacillaceae</taxon>
        <taxon>Paenibacillus</taxon>
    </lineage>
</organism>
<dbReference type="SUPFAM" id="SSF52402">
    <property type="entry name" value="Adenine nucleotide alpha hydrolases-like"/>
    <property type="match status" value="1"/>
</dbReference>
<name>A0ABR8MX39_9BACL</name>
<evidence type="ECO:0000256" key="1">
    <source>
        <dbReference type="ARBA" id="ARBA00008791"/>
    </source>
</evidence>
<dbReference type="CDD" id="cd00293">
    <property type="entry name" value="USP-like"/>
    <property type="match status" value="1"/>
</dbReference>
<dbReference type="PANTHER" id="PTHR46268:SF6">
    <property type="entry name" value="UNIVERSAL STRESS PROTEIN UP12"/>
    <property type="match status" value="1"/>
</dbReference>
<dbReference type="InterPro" id="IPR014729">
    <property type="entry name" value="Rossmann-like_a/b/a_fold"/>
</dbReference>